<name>A0A0M2R7F1_9PROT</name>
<sequence>MSILLLTSVSAEEETMWLSKLRSVLSEEDIVLLPDLTDKAEVEMAIVANPPQGVLHRLPHLKWIQSLWAGVDALLGDPTLPANVPLVRLVDPTLSAAMAEATATHVLALHRDLPRYARQQQRQEWRQHELLRAADRRVGVLGLGEMGVASAQQLQALGFNVRGWSKSQKSFDDIECFAGQEDLNEFLQGVDILVNLLPLTPETKGILSKSLFSQLPKGASLINFGRGGHQVEGDVIAALDEGQLSHAVLDVFSQEPLPADNPLWRHPHITLLPHVAAPTNPGTAVDIVAGNIQKYRRTGQLPKLVERLVGY</sequence>
<dbReference type="InterPro" id="IPR001849">
    <property type="entry name" value="PH_domain"/>
</dbReference>
<reference evidence="4 5" key="1">
    <citation type="submission" date="2015-03" db="EMBL/GenBank/DDBJ databases">
        <title>Genome sequence of Kiloniella sp. P1-1, isolated from the gut microflora of Pacific white shrimp, Penaeus vannamei.</title>
        <authorList>
            <person name="Shao Z."/>
            <person name="Wang L."/>
            <person name="Li X."/>
        </authorList>
    </citation>
    <scope>NUCLEOTIDE SEQUENCE [LARGE SCALE GENOMIC DNA]</scope>
    <source>
        <strain evidence="4 5">P1-1</strain>
    </source>
</reference>
<dbReference type="STRING" id="1549748.WH95_05110"/>
<dbReference type="AlphaFoldDB" id="A0A0M2R7F1"/>
<keyword evidence="5" id="KW-1185">Reference proteome</keyword>
<comment type="caution">
    <text evidence="4">The sequence shown here is derived from an EMBL/GenBank/DDBJ whole genome shotgun (WGS) entry which is preliminary data.</text>
</comment>
<dbReference type="OrthoDB" id="9787219at2"/>
<evidence type="ECO:0000259" key="3">
    <source>
        <dbReference type="PROSITE" id="PS50003"/>
    </source>
</evidence>
<dbReference type="PANTHER" id="PTHR43333:SF1">
    <property type="entry name" value="D-ISOMER SPECIFIC 2-HYDROXYACID DEHYDROGENASE NAD-BINDING DOMAIN-CONTAINING PROTEIN"/>
    <property type="match status" value="1"/>
</dbReference>
<evidence type="ECO:0000256" key="2">
    <source>
        <dbReference type="ARBA" id="ARBA00023027"/>
    </source>
</evidence>
<dbReference type="Pfam" id="PF02826">
    <property type="entry name" value="2-Hacid_dh_C"/>
    <property type="match status" value="1"/>
</dbReference>
<dbReference type="RefSeq" id="WP_046503882.1">
    <property type="nucleotide sequence ID" value="NZ_LANI01000003.1"/>
</dbReference>
<dbReference type="InterPro" id="IPR036291">
    <property type="entry name" value="NAD(P)-bd_dom_sf"/>
</dbReference>
<protein>
    <submittedName>
        <fullName evidence="4">Hydroxyacid dehydrogenase</fullName>
    </submittedName>
</protein>
<dbReference type="PATRIC" id="fig|1549748.8.peg.2509"/>
<dbReference type="GO" id="GO:0051287">
    <property type="term" value="F:NAD binding"/>
    <property type="evidence" value="ECO:0007669"/>
    <property type="project" value="InterPro"/>
</dbReference>
<dbReference type="GO" id="GO:0016491">
    <property type="term" value="F:oxidoreductase activity"/>
    <property type="evidence" value="ECO:0007669"/>
    <property type="project" value="UniProtKB-KW"/>
</dbReference>
<keyword evidence="2" id="KW-0520">NAD</keyword>
<feature type="domain" description="PH" evidence="3">
    <location>
        <begin position="1"/>
        <end position="26"/>
    </location>
</feature>
<dbReference type="Proteomes" id="UP000034491">
    <property type="component" value="Unassembled WGS sequence"/>
</dbReference>
<dbReference type="EMBL" id="LANI01000003">
    <property type="protein sequence ID" value="KKJ77812.1"/>
    <property type="molecule type" value="Genomic_DNA"/>
</dbReference>
<dbReference type="CDD" id="cd12164">
    <property type="entry name" value="GDH_like_2"/>
    <property type="match status" value="1"/>
</dbReference>
<dbReference type="Gene3D" id="3.40.50.720">
    <property type="entry name" value="NAD(P)-binding Rossmann-like Domain"/>
    <property type="match status" value="2"/>
</dbReference>
<proteinExistence type="predicted"/>
<dbReference type="InterPro" id="IPR006140">
    <property type="entry name" value="D-isomer_DH_NAD-bd"/>
</dbReference>
<organism evidence="4 5">
    <name type="scientific">Kiloniella litopenaei</name>
    <dbReference type="NCBI Taxonomy" id="1549748"/>
    <lineage>
        <taxon>Bacteria</taxon>
        <taxon>Pseudomonadati</taxon>
        <taxon>Pseudomonadota</taxon>
        <taxon>Alphaproteobacteria</taxon>
        <taxon>Rhodospirillales</taxon>
        <taxon>Kiloniellaceae</taxon>
        <taxon>Kiloniella</taxon>
    </lineage>
</organism>
<evidence type="ECO:0000313" key="5">
    <source>
        <dbReference type="Proteomes" id="UP000034491"/>
    </source>
</evidence>
<gene>
    <name evidence="4" type="ORF">WH95_05110</name>
</gene>
<dbReference type="PANTHER" id="PTHR43333">
    <property type="entry name" value="2-HACID_DH_C DOMAIN-CONTAINING PROTEIN"/>
    <property type="match status" value="1"/>
</dbReference>
<dbReference type="SUPFAM" id="SSF51735">
    <property type="entry name" value="NAD(P)-binding Rossmann-fold domains"/>
    <property type="match status" value="1"/>
</dbReference>
<accession>A0A0M2R7F1</accession>
<dbReference type="PROSITE" id="PS50003">
    <property type="entry name" value="PH_DOMAIN"/>
    <property type="match status" value="1"/>
</dbReference>
<keyword evidence="1" id="KW-0560">Oxidoreductase</keyword>
<evidence type="ECO:0000313" key="4">
    <source>
        <dbReference type="EMBL" id="KKJ77812.1"/>
    </source>
</evidence>
<evidence type="ECO:0000256" key="1">
    <source>
        <dbReference type="ARBA" id="ARBA00023002"/>
    </source>
</evidence>